<name>A0AA39R7P9_9LECA</name>
<evidence type="ECO:0000313" key="8">
    <source>
        <dbReference type="EMBL" id="KAK0516378.1"/>
    </source>
</evidence>
<keyword evidence="9" id="KW-1185">Reference proteome</keyword>
<dbReference type="GO" id="GO:0004497">
    <property type="term" value="F:monooxygenase activity"/>
    <property type="evidence" value="ECO:0007669"/>
    <property type="project" value="UniProtKB-KW"/>
</dbReference>
<dbReference type="InterPro" id="IPR017972">
    <property type="entry name" value="Cyt_P450_CS"/>
</dbReference>
<evidence type="ECO:0000256" key="6">
    <source>
        <dbReference type="PIRSR" id="PIRSR602401-1"/>
    </source>
</evidence>
<dbReference type="InterPro" id="IPR036396">
    <property type="entry name" value="Cyt_P450_sf"/>
</dbReference>
<reference evidence="8" key="1">
    <citation type="submission" date="2023-03" db="EMBL/GenBank/DDBJ databases">
        <title>Complete genome of Cladonia borealis.</title>
        <authorList>
            <person name="Park H."/>
        </authorList>
    </citation>
    <scope>NUCLEOTIDE SEQUENCE</scope>
    <source>
        <strain evidence="8">ANT050790</strain>
    </source>
</reference>
<dbReference type="PRINTS" id="PR00463">
    <property type="entry name" value="EP450I"/>
</dbReference>
<dbReference type="GO" id="GO:0016705">
    <property type="term" value="F:oxidoreductase activity, acting on paired donors, with incorporation or reduction of molecular oxygen"/>
    <property type="evidence" value="ECO:0007669"/>
    <property type="project" value="InterPro"/>
</dbReference>
<keyword evidence="3 6" id="KW-0349">Heme</keyword>
<evidence type="ECO:0000256" key="4">
    <source>
        <dbReference type="ARBA" id="ARBA00022723"/>
    </source>
</evidence>
<dbReference type="Proteomes" id="UP001166286">
    <property type="component" value="Unassembled WGS sequence"/>
</dbReference>
<dbReference type="SUPFAM" id="SSF48264">
    <property type="entry name" value="Cytochrome P450"/>
    <property type="match status" value="1"/>
</dbReference>
<proteinExistence type="inferred from homology"/>
<evidence type="ECO:0000256" key="1">
    <source>
        <dbReference type="ARBA" id="ARBA00001971"/>
    </source>
</evidence>
<dbReference type="InterPro" id="IPR001128">
    <property type="entry name" value="Cyt_P450"/>
</dbReference>
<comment type="cofactor">
    <cofactor evidence="1 6">
        <name>heme</name>
        <dbReference type="ChEBI" id="CHEBI:30413"/>
    </cofactor>
</comment>
<evidence type="ECO:0008006" key="10">
    <source>
        <dbReference type="Google" id="ProtNLM"/>
    </source>
</evidence>
<sequence length="474" mass="54359">MVMLTKAIRNVFWHPLSRFPGPRLYAGSRLPYVFFALTGRLAVQHHKLHKKYSPIVRTAPNELSFIEASAWKTIHAQHAGRHTAFRKNYDSFNETRNQIGHSVFIADDDNHRRMRKVLDHAFSPQALREQEPLIQRHVQELINGLEDERLSTDGIVNLMEWYTWATFDIVADAAFGEPFKCLLEPTYRHWPILLSKTWKVIVYSSGVKNTMPSSLRWMFPAWVLQTEVNKLELVLNRVKKRLARKPNRGDLLSSIIAHNDRKGTVTETEIISNASLFVFAGTETVATLLCAVTYLLTQNPQAMARITNEIRIRFPDEAIITIQELNEMEYLNACLNEALRIFPPLAEGLPRIAPPEGATISGEWIPGDTSVQISHFAANMSTSNFEDPESFVPERWLGINPRYANDRLEASQPFSAGLRSCIGRNLAMAEVRLILARLLWRYDLRCTLQSKWTDQVAYMLWEKGPLPIELTRVR</sequence>
<gene>
    <name evidence="8" type="ORF">JMJ35_000981</name>
</gene>
<dbReference type="PANTHER" id="PTHR24305:SF210">
    <property type="entry name" value="CYTOCHROME P450 MONOOXYGENASE ASQL-RELATED"/>
    <property type="match status" value="1"/>
</dbReference>
<dbReference type="EMBL" id="JAFEKC020000002">
    <property type="protein sequence ID" value="KAK0516378.1"/>
    <property type="molecule type" value="Genomic_DNA"/>
</dbReference>
<dbReference type="GO" id="GO:0005506">
    <property type="term" value="F:iron ion binding"/>
    <property type="evidence" value="ECO:0007669"/>
    <property type="project" value="InterPro"/>
</dbReference>
<accession>A0AA39R7P9</accession>
<evidence type="ECO:0000256" key="2">
    <source>
        <dbReference type="ARBA" id="ARBA00010617"/>
    </source>
</evidence>
<feature type="binding site" description="axial binding residue" evidence="6">
    <location>
        <position position="421"/>
    </location>
    <ligand>
        <name>heme</name>
        <dbReference type="ChEBI" id="CHEBI:30413"/>
    </ligand>
    <ligandPart>
        <name>Fe</name>
        <dbReference type="ChEBI" id="CHEBI:18248"/>
    </ligandPart>
</feature>
<dbReference type="PROSITE" id="PS00086">
    <property type="entry name" value="CYTOCHROME_P450"/>
    <property type="match status" value="1"/>
</dbReference>
<evidence type="ECO:0000256" key="3">
    <source>
        <dbReference type="ARBA" id="ARBA00022617"/>
    </source>
</evidence>
<dbReference type="AlphaFoldDB" id="A0AA39R7P9"/>
<comment type="caution">
    <text evidence="8">The sequence shown here is derived from an EMBL/GenBank/DDBJ whole genome shotgun (WGS) entry which is preliminary data.</text>
</comment>
<dbReference type="CDD" id="cd11058">
    <property type="entry name" value="CYP60B-like"/>
    <property type="match status" value="1"/>
</dbReference>
<dbReference type="Pfam" id="PF00067">
    <property type="entry name" value="p450"/>
    <property type="match status" value="1"/>
</dbReference>
<keyword evidence="7" id="KW-0560">Oxidoreductase</keyword>
<organism evidence="8 9">
    <name type="scientific">Cladonia borealis</name>
    <dbReference type="NCBI Taxonomy" id="184061"/>
    <lineage>
        <taxon>Eukaryota</taxon>
        <taxon>Fungi</taxon>
        <taxon>Dikarya</taxon>
        <taxon>Ascomycota</taxon>
        <taxon>Pezizomycotina</taxon>
        <taxon>Lecanoromycetes</taxon>
        <taxon>OSLEUM clade</taxon>
        <taxon>Lecanoromycetidae</taxon>
        <taxon>Lecanorales</taxon>
        <taxon>Lecanorineae</taxon>
        <taxon>Cladoniaceae</taxon>
        <taxon>Cladonia</taxon>
    </lineage>
</organism>
<dbReference type="GO" id="GO:0020037">
    <property type="term" value="F:heme binding"/>
    <property type="evidence" value="ECO:0007669"/>
    <property type="project" value="InterPro"/>
</dbReference>
<dbReference type="PRINTS" id="PR00385">
    <property type="entry name" value="P450"/>
</dbReference>
<dbReference type="Gene3D" id="1.10.630.10">
    <property type="entry name" value="Cytochrome P450"/>
    <property type="match status" value="1"/>
</dbReference>
<comment type="similarity">
    <text evidence="2 7">Belongs to the cytochrome P450 family.</text>
</comment>
<dbReference type="InterPro" id="IPR002401">
    <property type="entry name" value="Cyt_P450_E_grp-I"/>
</dbReference>
<keyword evidence="4 6" id="KW-0479">Metal-binding</keyword>
<evidence type="ECO:0000313" key="9">
    <source>
        <dbReference type="Proteomes" id="UP001166286"/>
    </source>
</evidence>
<dbReference type="InterPro" id="IPR050121">
    <property type="entry name" value="Cytochrome_P450_monoxygenase"/>
</dbReference>
<keyword evidence="5 6" id="KW-0408">Iron</keyword>
<evidence type="ECO:0000256" key="5">
    <source>
        <dbReference type="ARBA" id="ARBA00023004"/>
    </source>
</evidence>
<keyword evidence="7" id="KW-0503">Monooxygenase</keyword>
<protein>
    <recommendedName>
        <fullName evidence="10">Cytochrome P450</fullName>
    </recommendedName>
</protein>
<evidence type="ECO:0000256" key="7">
    <source>
        <dbReference type="RuleBase" id="RU000461"/>
    </source>
</evidence>
<dbReference type="PANTHER" id="PTHR24305">
    <property type="entry name" value="CYTOCHROME P450"/>
    <property type="match status" value="1"/>
</dbReference>